<dbReference type="SUPFAM" id="SSF51735">
    <property type="entry name" value="NAD(P)-binding Rossmann-fold domains"/>
    <property type="match status" value="1"/>
</dbReference>
<dbReference type="InterPro" id="IPR006183">
    <property type="entry name" value="Pgluconate_DH"/>
</dbReference>
<evidence type="ECO:0000256" key="3">
    <source>
        <dbReference type="ARBA" id="ARBA00023002"/>
    </source>
</evidence>
<dbReference type="InterPro" id="IPR006114">
    <property type="entry name" value="6PGDH_C"/>
</dbReference>
<dbReference type="InterPro" id="IPR036291">
    <property type="entry name" value="NAD(P)-bd_dom_sf"/>
</dbReference>
<dbReference type="InterPro" id="IPR002204">
    <property type="entry name" value="3-OH-isobutyrate_DH-rel_CS"/>
</dbReference>
<keyword evidence="4" id="KW-0311">Gluconate utilization</keyword>
<dbReference type="GO" id="GO:0016491">
    <property type="term" value="F:oxidoreductase activity"/>
    <property type="evidence" value="ECO:0007669"/>
    <property type="project" value="UniProtKB-KW"/>
</dbReference>
<dbReference type="InterPro" id="IPR004849">
    <property type="entry name" value="6DGDH_YqeC"/>
</dbReference>
<dbReference type="InterPro" id="IPR013328">
    <property type="entry name" value="6PGD_dom2"/>
</dbReference>
<dbReference type="InterPro" id="IPR006115">
    <property type="entry name" value="6PGDH_NADP-bd"/>
</dbReference>
<keyword evidence="3 6" id="KW-0560">Oxidoreductase</keyword>
<comment type="similarity">
    <text evidence="2">Belongs to the 6-phosphogluconate dehydrogenase family.</text>
</comment>
<dbReference type="InterPro" id="IPR008927">
    <property type="entry name" value="6-PGluconate_DH-like_C_sf"/>
</dbReference>
<dbReference type="Gene3D" id="3.40.50.720">
    <property type="entry name" value="NAD(P)-binding Rossmann-like Domain"/>
    <property type="match status" value="1"/>
</dbReference>
<comment type="caution">
    <text evidence="6">The sequence shown here is derived from an EMBL/GenBank/DDBJ whole genome shotgun (WGS) entry which is preliminary data.</text>
</comment>
<evidence type="ECO:0000256" key="4">
    <source>
        <dbReference type="ARBA" id="ARBA00023064"/>
    </source>
</evidence>
<dbReference type="PRINTS" id="PR00076">
    <property type="entry name" value="6PGDHDRGNASE"/>
</dbReference>
<accession>A0ABU9D6X1</accession>
<dbReference type="RefSeq" id="WP_341369505.1">
    <property type="nucleotide sequence ID" value="NZ_JBBPCO010000001.1"/>
</dbReference>
<dbReference type="Gene3D" id="1.10.1040.10">
    <property type="entry name" value="N-(1-d-carboxylethyl)-l-norvaline Dehydrogenase, domain 2"/>
    <property type="match status" value="1"/>
</dbReference>
<dbReference type="NCBIfam" id="NF007161">
    <property type="entry name" value="PRK09599.1"/>
    <property type="match status" value="1"/>
</dbReference>
<comment type="pathway">
    <text evidence="1">Carbohydrate degradation; pentose phosphate pathway.</text>
</comment>
<keyword evidence="7" id="KW-1185">Reference proteome</keyword>
<evidence type="ECO:0000313" key="7">
    <source>
        <dbReference type="Proteomes" id="UP001446205"/>
    </source>
</evidence>
<dbReference type="Proteomes" id="UP001446205">
    <property type="component" value="Unassembled WGS sequence"/>
</dbReference>
<feature type="domain" description="6-phosphogluconate dehydrogenase C-terminal" evidence="5">
    <location>
        <begin position="170"/>
        <end position="298"/>
    </location>
</feature>
<dbReference type="SMART" id="SM01350">
    <property type="entry name" value="6PGD"/>
    <property type="match status" value="1"/>
</dbReference>
<dbReference type="Pfam" id="PF03446">
    <property type="entry name" value="NAD_binding_2"/>
    <property type="match status" value="1"/>
</dbReference>
<dbReference type="SUPFAM" id="SSF48179">
    <property type="entry name" value="6-phosphogluconate dehydrogenase C-terminal domain-like"/>
    <property type="match status" value="1"/>
</dbReference>
<reference evidence="6 7" key="1">
    <citation type="submission" date="2024-04" db="EMBL/GenBank/DDBJ databases">
        <authorList>
            <person name="Abashina T."/>
            <person name="Shaikin A."/>
        </authorList>
    </citation>
    <scope>NUCLEOTIDE SEQUENCE [LARGE SCALE GENOMIC DNA]</scope>
    <source>
        <strain evidence="6 7">AAFK</strain>
    </source>
</reference>
<proteinExistence type="inferred from homology"/>
<sequence length="313" mass="33644">MQIGIVGLGRMGGNMARRLRRGNADVVAYNRSAALTDSMAQETGLVAAHSLQELVDKLPAPRIIWLMLPAGEATQNHIDQLLPLLSKGDILVDGANAFYKDSMLRSEMLAKHGIDFMDAGVSGGIWGLENGYALMVGGKPEVVARVEPFIRILAPGPDKGWLHCGPAGSGHFVKMVHNGIEYGMMQAFAEGFALLHGRKDFDLDLAKIAEMWRHGSVVRSWLLDLTAEFLQKGQGLEDIAPVVADSGEGRWTAMESIEQGVPAPVISLALAMRFASQGHFDYEAKLLAMMRKGFGGHAVTNAPVMDLSPGGEG</sequence>
<dbReference type="EC" id="1.1.1.343" evidence="6"/>
<evidence type="ECO:0000313" key="6">
    <source>
        <dbReference type="EMBL" id="MEK8088443.1"/>
    </source>
</evidence>
<name>A0ABU9D6X1_9PROT</name>
<dbReference type="PANTHER" id="PTHR11811">
    <property type="entry name" value="6-PHOSPHOGLUCONATE DEHYDROGENASE"/>
    <property type="match status" value="1"/>
</dbReference>
<evidence type="ECO:0000256" key="2">
    <source>
        <dbReference type="ARBA" id="ARBA00008419"/>
    </source>
</evidence>
<evidence type="ECO:0000259" key="5">
    <source>
        <dbReference type="SMART" id="SM01350"/>
    </source>
</evidence>
<dbReference type="PROSITE" id="PS00895">
    <property type="entry name" value="3_HYDROXYISOBUT_DH"/>
    <property type="match status" value="1"/>
</dbReference>
<dbReference type="Pfam" id="PF00393">
    <property type="entry name" value="6PGD"/>
    <property type="match status" value="1"/>
</dbReference>
<organism evidence="6 7">
    <name type="scientific">Thermithiobacillus plumbiphilus</name>
    <dbReference type="NCBI Taxonomy" id="1729899"/>
    <lineage>
        <taxon>Bacteria</taxon>
        <taxon>Pseudomonadati</taxon>
        <taxon>Pseudomonadota</taxon>
        <taxon>Acidithiobacillia</taxon>
        <taxon>Acidithiobacillales</taxon>
        <taxon>Thermithiobacillaceae</taxon>
        <taxon>Thermithiobacillus</taxon>
    </lineage>
</organism>
<evidence type="ECO:0000256" key="1">
    <source>
        <dbReference type="ARBA" id="ARBA00004959"/>
    </source>
</evidence>
<gene>
    <name evidence="6" type="primary">gnd</name>
    <name evidence="6" type="ORF">WOB96_01570</name>
</gene>
<protein>
    <submittedName>
        <fullName evidence="6">Phosphogluconate dehydrogenase (NAD(+)-dependent, decarboxylating)</fullName>
        <ecNumber evidence="6">1.1.1.343</ecNumber>
    </submittedName>
</protein>
<dbReference type="EMBL" id="JBBPCO010000001">
    <property type="protein sequence ID" value="MEK8088443.1"/>
    <property type="molecule type" value="Genomic_DNA"/>
</dbReference>
<dbReference type="NCBIfam" id="TIGR00872">
    <property type="entry name" value="gnd_rel"/>
    <property type="match status" value="1"/>
</dbReference>